<dbReference type="GO" id="GO:0016779">
    <property type="term" value="F:nucleotidyltransferase activity"/>
    <property type="evidence" value="ECO:0007669"/>
    <property type="project" value="UniProtKB-KW"/>
</dbReference>
<dbReference type="SUPFAM" id="SSF142921">
    <property type="entry name" value="WGR domain-like"/>
    <property type="match status" value="1"/>
</dbReference>
<dbReference type="EMBL" id="PZQS01000008">
    <property type="protein sequence ID" value="PVD25729.1"/>
    <property type="molecule type" value="Genomic_DNA"/>
</dbReference>
<dbReference type="InterPro" id="IPR036616">
    <property type="entry name" value="Poly(ADP-ribose)pol_reg_dom_sf"/>
</dbReference>
<dbReference type="Proteomes" id="UP000245119">
    <property type="component" value="Linkage Group LG8"/>
</dbReference>
<dbReference type="PROSITE" id="PS51059">
    <property type="entry name" value="PARP_CATALYTIC"/>
    <property type="match status" value="1"/>
</dbReference>
<dbReference type="InterPro" id="IPR036770">
    <property type="entry name" value="Ankyrin_rpt-contain_sf"/>
</dbReference>
<evidence type="ECO:0000259" key="13">
    <source>
        <dbReference type="PROSITE" id="PS51060"/>
    </source>
</evidence>
<sequence length="2400" mass="267143">MDKEKEKSEESEPDSEKTGEGSASGKRKRVVYNMEPRTPLKRQRIPVQRFQSPLEEQEGTKGRGGTPTSAKEDVAIAYKKNVYLAVRGAEDYCLFLQAPFYLCRTLQNVRIGSRRFRIQWLSQDQAADVYKFDYIDFTDIECVLTDVRMERVARETYRLPASEKLRVEKLLNRTLQFESGDLMEEDLLENEKVQDGANLEDIGTPPTKKLKTSGSKESSPKKRAEKEKKLKVREKGKKPKGERGKGPDGNLKPNPKIKILEKDPFFDGKDPGPFISVTVQSRLAFSAVANGDVDLLKELIISDKVYRLDLQRSPDVSKNPLDFAIGKESKEMIELLVSDIFSFDNKRVQKGPPVTLLKETSTGMYNPVFLGVEHIRSLSMSRGGKEGNSAFAKDIAEPRSEIDSYIQNALVKGISPDLLDFLINLFSSATSESRDSVVDQFINNIYIALQNGHRQIAARLVAEAVRLGGYGYNYLHEEVLRFTKEDLRDHILAASVRKKPFDNRGITPLHCAAINPNVKYLKALLTIEPDITLMDRSHKRLIHYAAVCEGTGPLEFLLQKGANPYEADSMGNLPLHRACDAGRAHNVSVLLKYAQNAVDKSDPSVIKWGVGGVDRPNRSSLCPIHLAVMNGHMDVLRVLLKNNVNVNKPLSASKKKVTPLMLAAQQGFLDMARLLVQSGSKVELTDKLKRTALTHAVINGNANVASYLLYLGADPNHVDSSGNSLVHYAAAYGWYHCLRLLIKDGGAAPNVENEWKTTPLAIAFLKGHTGIVDFLLSLPKTDINFRNDEGMTLVSIAASSRLQPGLEKEVDYLVKEKGADPKITDINGFNALHHLCANNIKLKGNQWSPEICEEAMDTSVKIARTLIEAGCDVSLPAVNGKTPVSLALEMVNYKLVQLLVDKGSQAGPVSGDQADDSIKEEKMEVEGLSSGGGDADSCTKAGKCRPNLQESLKKMAAETDFLGFTPLLRACQVYRMYQVPRNLKPAQVEQQQENGRQFIRALIEVAGSDVNATVQAKNIPDAKIPQYTSEDRSAAKVGAKEINSPGLQLLLEFSPNLELCDMNSDTPLTIAVCNRDIDKVQLLLEKGANPNVSFSYTERKVTPVIYAAIIKDLALVRLLLNKGADASRVDESNKFSLLHYLVLNRGSESEIIELLKTLIQKGVGVNARSKDGTTPLHVAVASNAGGANTSTTIEEFLLSHKADVFAKTENGNMPLHKVFDNTSGDPIELCSLLTSAMNDKMVDEPNSLGMTPLHLAAAQGATICCTHLIKRQAQINRKDLCGNTPLSFAIKNKKDSCAIVLLQQEANVNHEIVLYDPVVERQKESPVKVQEKTQSVEKKEKTVLKWRPLQQQQKKETERKREAYSIFQGALYNDLQGVAYLLLDKTGIGFSSVEAALNVNKYNVALRLIHRAPNSSCLQGKNKENQTLFHILAWKTRAGAYEDLQLKVAQALLEKGVPVNTVDNQGCTPVHYCAIQHQPVSLARFLIENSKNFDVKLKDKMGRDLVSAVMWDYEWVSSASSKAMAWLDLLLEKGLTLNVTLDRPLADILLFGACLASPCPDYFTTKGSERVSPLMLAIRNYNFGLARYLLQKGADPNFKDSMGLTPLMHAVKMNDLTLVKLLLNYDYNKDILEKPAKILGTSAKPVLEKRLSRHVFTIRPDKMAEEMQKDPSVDEDEGEIEEEEDDAVDVCIESEEAEEVAEEDENIGEVNGIDDDDLVDDEGEGDSDRDTDIVDDDEEVDFLPTPAEKILPRLGSKQLSLTRSGSCVTEKYHTVEKTSPVDLDLTDTQGLTTIHHAVCSLDYGTYDNPEMVFVLAKAGANITKRDHAGLPPLEWALLRGAPKIAKIIQEIVGRPVEEQDKPTYSPFDVSDGILGDGRKVNYLEDADSMSASLEEAAMEAEFVNTRPTPDKNCDLAKTGEVYHDQVKDLIYDVTLSKVEVSSGPFGMYNFYKMQIIWQKGKDLYVLFTRWGRIGDRGQWQHTAFGKPEDAVKEFCKIFRQKTGNDWNNISKFVNHPKKYRLLPKEEPRRKLKEVDFTFTADTPSKLSAAVQDLLQELTNVSMLHASAKAKGLDEDIMPFGHIQRDVLIAAHKILQQLEELIVTVNKQQKNLSTVSLEEYQQNCEKIASLTNEFYHLVPVGGFEYDVIRPIRDLSVLKEHMRLVADLMDMEVASKILLGSQYRLKEMNPLDYIYRSIGCKIQPLNESETETQYILTYINASGHGCRVNAIYKVSRPGEADTMATRRLDNHYLLWHGTSMANVISILARGLLVAPADVPITGHLFGEGIYFADCFKKSRSYCYNPTACVKVAFLCEVALGNVMEDISHDEEDHLDQDVNSLKILGKSAPDSDFDVALPYGATIPLGQLKHMNYAKPPQMPYNEYVIHDPSQICLRYLVMFDG</sequence>
<evidence type="ECO:0000256" key="7">
    <source>
        <dbReference type="ARBA" id="ARBA00023043"/>
    </source>
</evidence>
<evidence type="ECO:0000256" key="4">
    <source>
        <dbReference type="ARBA" id="ARBA00022695"/>
    </source>
</evidence>
<keyword evidence="5" id="KW-0677">Repeat</keyword>
<keyword evidence="4" id="KW-0548">Nucleotidyltransferase</keyword>
<dbReference type="Pfam" id="PF13637">
    <property type="entry name" value="Ank_4"/>
    <property type="match status" value="1"/>
</dbReference>
<feature type="repeat" description="ANK" evidence="9">
    <location>
        <begin position="504"/>
        <end position="536"/>
    </location>
</feature>
<keyword evidence="2 10" id="KW-0328">Glycosyltransferase</keyword>
<feature type="compositionally biased region" description="Basic and acidic residues" evidence="11">
    <location>
        <begin position="218"/>
        <end position="228"/>
    </location>
</feature>
<dbReference type="SUPFAM" id="SSF48403">
    <property type="entry name" value="Ankyrin repeat"/>
    <property type="match status" value="4"/>
</dbReference>
<dbReference type="PROSITE" id="PS51977">
    <property type="entry name" value="WGR"/>
    <property type="match status" value="1"/>
</dbReference>
<dbReference type="Pfam" id="PF00644">
    <property type="entry name" value="PARP"/>
    <property type="match status" value="1"/>
</dbReference>
<feature type="repeat" description="ANK" evidence="9">
    <location>
        <begin position="1602"/>
        <end position="1634"/>
    </location>
</feature>
<dbReference type="PANTHER" id="PTHR24198:SF165">
    <property type="entry name" value="ANKYRIN REPEAT-CONTAINING PROTEIN-RELATED"/>
    <property type="match status" value="1"/>
</dbReference>
<dbReference type="GO" id="GO:0005634">
    <property type="term" value="C:nucleus"/>
    <property type="evidence" value="ECO:0007669"/>
    <property type="project" value="UniProtKB-SubCell"/>
</dbReference>
<dbReference type="Pfam" id="PF05406">
    <property type="entry name" value="WGR"/>
    <property type="match status" value="1"/>
</dbReference>
<dbReference type="Gene3D" id="1.25.40.20">
    <property type="entry name" value="Ankyrin repeat-containing domain"/>
    <property type="match status" value="7"/>
</dbReference>
<feature type="region of interest" description="Disordered" evidence="11">
    <location>
        <begin position="1664"/>
        <end position="1733"/>
    </location>
</feature>
<protein>
    <recommendedName>
        <fullName evidence="10">Poly [ADP-ribose] polymerase</fullName>
        <shortName evidence="10">PARP</shortName>
        <ecNumber evidence="10">2.4.2.-</ecNumber>
    </recommendedName>
</protein>
<dbReference type="Gene3D" id="1.20.142.10">
    <property type="entry name" value="Poly(ADP-ribose) polymerase, regulatory domain"/>
    <property type="match status" value="1"/>
</dbReference>
<evidence type="ECO:0000256" key="11">
    <source>
        <dbReference type="SAM" id="MobiDB-lite"/>
    </source>
</evidence>
<feature type="region of interest" description="Disordered" evidence="11">
    <location>
        <begin position="193"/>
        <end position="256"/>
    </location>
</feature>
<evidence type="ECO:0000256" key="1">
    <source>
        <dbReference type="ARBA" id="ARBA00004123"/>
    </source>
</evidence>
<dbReference type="InterPro" id="IPR012317">
    <property type="entry name" value="Poly(ADP-ribose)pol_cat_dom"/>
</dbReference>
<feature type="repeat" description="ANK" evidence="9">
    <location>
        <begin position="1099"/>
        <end position="1131"/>
    </location>
</feature>
<keyword evidence="8" id="KW-0539">Nucleus</keyword>
<dbReference type="GO" id="GO:0003950">
    <property type="term" value="F:NAD+ poly-ADP-ribosyltransferase activity"/>
    <property type="evidence" value="ECO:0007669"/>
    <property type="project" value="UniProtKB-UniRule"/>
</dbReference>
<keyword evidence="6 10" id="KW-0520">NAD</keyword>
<dbReference type="InterPro" id="IPR002110">
    <property type="entry name" value="Ankyrin_rpt"/>
</dbReference>
<evidence type="ECO:0000256" key="9">
    <source>
        <dbReference type="PROSITE-ProRule" id="PRU00023"/>
    </source>
</evidence>
<dbReference type="PANTHER" id="PTHR24198">
    <property type="entry name" value="ANKYRIN REPEAT AND PROTEIN KINASE DOMAIN-CONTAINING PROTEIN"/>
    <property type="match status" value="1"/>
</dbReference>
<dbReference type="Pfam" id="PF00023">
    <property type="entry name" value="Ank"/>
    <property type="match status" value="3"/>
</dbReference>
<reference evidence="15 16" key="1">
    <citation type="submission" date="2018-04" db="EMBL/GenBank/DDBJ databases">
        <title>The genome of golden apple snail Pomacea canaliculata provides insight into stress tolerance and invasive adaptation.</title>
        <authorList>
            <person name="Liu C."/>
            <person name="Liu B."/>
            <person name="Ren Y."/>
            <person name="Zhang Y."/>
            <person name="Wang H."/>
            <person name="Li S."/>
            <person name="Jiang F."/>
            <person name="Yin L."/>
            <person name="Zhang G."/>
            <person name="Qian W."/>
            <person name="Fan W."/>
        </authorList>
    </citation>
    <scope>NUCLEOTIDE SEQUENCE [LARGE SCALE GENOMIC DNA]</scope>
    <source>
        <strain evidence="15">SZHN2017</strain>
        <tissue evidence="15">Muscle</tissue>
    </source>
</reference>
<evidence type="ECO:0000256" key="10">
    <source>
        <dbReference type="RuleBase" id="RU362114"/>
    </source>
</evidence>
<evidence type="ECO:0000256" key="3">
    <source>
        <dbReference type="ARBA" id="ARBA00022679"/>
    </source>
</evidence>
<dbReference type="PROSITE" id="PS50088">
    <property type="entry name" value="ANK_REPEAT"/>
    <property type="match status" value="11"/>
</dbReference>
<comment type="caution">
    <text evidence="15">The sequence shown here is derived from an EMBL/GenBank/DDBJ whole genome shotgun (WGS) entry which is preliminary data.</text>
</comment>
<comment type="subcellular location">
    <subcellularLocation>
        <location evidence="1">Nucleus</location>
    </subcellularLocation>
</comment>
<dbReference type="PROSITE" id="PS50297">
    <property type="entry name" value="ANK_REP_REGION"/>
    <property type="match status" value="6"/>
</dbReference>
<evidence type="ECO:0000256" key="5">
    <source>
        <dbReference type="ARBA" id="ARBA00022737"/>
    </source>
</evidence>
<feature type="repeat" description="ANK" evidence="9">
    <location>
        <begin position="1248"/>
        <end position="1280"/>
    </location>
</feature>
<dbReference type="OrthoDB" id="2017365at2759"/>
<feature type="repeat" description="ANK" evidence="9">
    <location>
        <begin position="1569"/>
        <end position="1601"/>
    </location>
</feature>
<evidence type="ECO:0000259" key="12">
    <source>
        <dbReference type="PROSITE" id="PS51059"/>
    </source>
</evidence>
<evidence type="ECO:0000313" key="15">
    <source>
        <dbReference type="EMBL" id="PVD25729.1"/>
    </source>
</evidence>
<dbReference type="InterPro" id="IPR004102">
    <property type="entry name" value="Poly(ADP-ribose)pol_reg_dom"/>
</dbReference>
<dbReference type="STRING" id="400727.A0A2T7NX38"/>
<dbReference type="Gene3D" id="2.20.140.10">
    <property type="entry name" value="WGR domain"/>
    <property type="match status" value="1"/>
</dbReference>
<dbReference type="SMART" id="SM00773">
    <property type="entry name" value="WGR"/>
    <property type="match status" value="1"/>
</dbReference>
<dbReference type="SUPFAM" id="SSF56399">
    <property type="entry name" value="ADP-ribosylation"/>
    <property type="match status" value="1"/>
</dbReference>
<evidence type="ECO:0000313" key="16">
    <source>
        <dbReference type="Proteomes" id="UP000245119"/>
    </source>
</evidence>
<feature type="repeat" description="ANK" evidence="9">
    <location>
        <begin position="688"/>
        <end position="720"/>
    </location>
</feature>
<dbReference type="GO" id="GO:0005737">
    <property type="term" value="C:cytoplasm"/>
    <property type="evidence" value="ECO:0007669"/>
    <property type="project" value="TreeGrafter"/>
</dbReference>
<dbReference type="SUPFAM" id="SSF47587">
    <property type="entry name" value="Domain of poly(ADP-ribose) polymerase"/>
    <property type="match status" value="1"/>
</dbReference>
<dbReference type="InterPro" id="IPR008893">
    <property type="entry name" value="WGR_domain"/>
</dbReference>
<organism evidence="15 16">
    <name type="scientific">Pomacea canaliculata</name>
    <name type="common">Golden apple snail</name>
    <dbReference type="NCBI Taxonomy" id="400727"/>
    <lineage>
        <taxon>Eukaryota</taxon>
        <taxon>Metazoa</taxon>
        <taxon>Spiralia</taxon>
        <taxon>Lophotrochozoa</taxon>
        <taxon>Mollusca</taxon>
        <taxon>Gastropoda</taxon>
        <taxon>Caenogastropoda</taxon>
        <taxon>Architaenioglossa</taxon>
        <taxon>Ampullarioidea</taxon>
        <taxon>Ampullariidae</taxon>
        <taxon>Pomacea</taxon>
    </lineage>
</organism>
<feature type="region of interest" description="Disordered" evidence="11">
    <location>
        <begin position="1"/>
        <end position="69"/>
    </location>
</feature>
<evidence type="ECO:0000256" key="2">
    <source>
        <dbReference type="ARBA" id="ARBA00022676"/>
    </source>
</evidence>
<dbReference type="PROSITE" id="PS51060">
    <property type="entry name" value="PARP_ALPHA_HD"/>
    <property type="match status" value="1"/>
</dbReference>
<feature type="repeat" description="ANK" evidence="9">
    <location>
        <begin position="1171"/>
        <end position="1209"/>
    </location>
</feature>
<feature type="domain" description="PARP catalytic" evidence="12">
    <location>
        <begin position="2187"/>
        <end position="2400"/>
    </location>
</feature>
<dbReference type="CDD" id="cd07997">
    <property type="entry name" value="WGR_PARP"/>
    <property type="match status" value="1"/>
</dbReference>
<keyword evidence="16" id="KW-1185">Reference proteome</keyword>
<gene>
    <name evidence="15" type="ORF">C0Q70_13389</name>
</gene>
<proteinExistence type="predicted"/>
<feature type="compositionally biased region" description="Acidic residues" evidence="11">
    <location>
        <begin position="1673"/>
        <end position="1725"/>
    </location>
</feature>
<dbReference type="Pfam" id="PF02877">
    <property type="entry name" value="PARP_reg"/>
    <property type="match status" value="1"/>
</dbReference>
<feature type="domain" description="WGR" evidence="14">
    <location>
        <begin position="1918"/>
        <end position="2019"/>
    </location>
</feature>
<name>A0A2T7NX38_POMCA</name>
<dbReference type="InterPro" id="IPR036930">
    <property type="entry name" value="WGR_dom_sf"/>
</dbReference>
<accession>A0A2T7NX38</accession>
<evidence type="ECO:0000259" key="14">
    <source>
        <dbReference type="PROSITE" id="PS51977"/>
    </source>
</evidence>
<dbReference type="Pfam" id="PF12796">
    <property type="entry name" value="Ank_2"/>
    <property type="match status" value="3"/>
</dbReference>
<dbReference type="Gene3D" id="3.90.228.10">
    <property type="match status" value="1"/>
</dbReference>
<evidence type="ECO:0000256" key="6">
    <source>
        <dbReference type="ARBA" id="ARBA00023027"/>
    </source>
</evidence>
<feature type="domain" description="PARP alpha-helical" evidence="13">
    <location>
        <begin position="2043"/>
        <end position="2177"/>
    </location>
</feature>
<feature type="repeat" description="ANK" evidence="9">
    <location>
        <begin position="619"/>
        <end position="651"/>
    </location>
</feature>
<feature type="repeat" description="ANK" evidence="9">
    <location>
        <begin position="879"/>
        <end position="911"/>
    </location>
</feature>
<evidence type="ECO:0000256" key="8">
    <source>
        <dbReference type="ARBA" id="ARBA00023242"/>
    </source>
</evidence>
<keyword evidence="3 10" id="KW-0808">Transferase</keyword>
<feature type="repeat" description="ANK" evidence="9">
    <location>
        <begin position="655"/>
        <end position="687"/>
    </location>
</feature>
<feature type="compositionally biased region" description="Basic residues" evidence="11">
    <location>
        <begin position="229"/>
        <end position="238"/>
    </location>
</feature>
<dbReference type="SMART" id="SM00248">
    <property type="entry name" value="ANK"/>
    <property type="match status" value="26"/>
</dbReference>
<keyword evidence="7 9" id="KW-0040">ANK repeat</keyword>
<feature type="repeat" description="ANK" evidence="9">
    <location>
        <begin position="1063"/>
        <end position="1095"/>
    </location>
</feature>
<feature type="compositionally biased region" description="Basic and acidic residues" evidence="11">
    <location>
        <begin position="1"/>
        <end position="19"/>
    </location>
</feature>
<dbReference type="EC" id="2.4.2.-" evidence="10"/>